<dbReference type="OrthoDB" id="4325841at2759"/>
<accession>A0A9W9IBN0</accession>
<reference evidence="1" key="1">
    <citation type="submission" date="2022-11" db="EMBL/GenBank/DDBJ databases">
        <authorList>
            <person name="Petersen C."/>
        </authorList>
    </citation>
    <scope>NUCLEOTIDE SEQUENCE</scope>
    <source>
        <strain evidence="1">IBT 21917</strain>
    </source>
</reference>
<sequence>MGVRAANAVVITLRSQGIMHSSTTQEKTVAQMPVQKTSSLKTYFDELEETNGDEECKAWLSRAFDSRAELAAFVAERREGGDPGEYVGFLKGSFNFSFHFSFGDGRPDAIIRFSKPGHTATAYRDEKVANEVQIMGYLRQTPISPFLVFTAGASFPRVHNNLVHLSSWIMSIVHFYRLS</sequence>
<evidence type="ECO:0000313" key="2">
    <source>
        <dbReference type="Proteomes" id="UP001146351"/>
    </source>
</evidence>
<organism evidence="1 2">
    <name type="scientific">Penicillium capsulatum</name>
    <dbReference type="NCBI Taxonomy" id="69766"/>
    <lineage>
        <taxon>Eukaryota</taxon>
        <taxon>Fungi</taxon>
        <taxon>Dikarya</taxon>
        <taxon>Ascomycota</taxon>
        <taxon>Pezizomycotina</taxon>
        <taxon>Eurotiomycetes</taxon>
        <taxon>Eurotiomycetidae</taxon>
        <taxon>Eurotiales</taxon>
        <taxon>Aspergillaceae</taxon>
        <taxon>Penicillium</taxon>
    </lineage>
</organism>
<name>A0A9W9IBN0_9EURO</name>
<evidence type="ECO:0000313" key="1">
    <source>
        <dbReference type="EMBL" id="KAJ5172683.1"/>
    </source>
</evidence>
<dbReference type="AlphaFoldDB" id="A0A9W9IBN0"/>
<comment type="caution">
    <text evidence="1">The sequence shown here is derived from an EMBL/GenBank/DDBJ whole genome shotgun (WGS) entry which is preliminary data.</text>
</comment>
<reference evidence="1" key="2">
    <citation type="journal article" date="2023" name="IMA Fungus">
        <title>Comparative genomic study of the Penicillium genus elucidates a diverse pangenome and 15 lateral gene transfer events.</title>
        <authorList>
            <person name="Petersen C."/>
            <person name="Sorensen T."/>
            <person name="Nielsen M.R."/>
            <person name="Sondergaard T.E."/>
            <person name="Sorensen J.L."/>
            <person name="Fitzpatrick D.A."/>
            <person name="Frisvad J.C."/>
            <person name="Nielsen K.L."/>
        </authorList>
    </citation>
    <scope>NUCLEOTIDE SEQUENCE</scope>
    <source>
        <strain evidence="1">IBT 21917</strain>
    </source>
</reference>
<protein>
    <submittedName>
        <fullName evidence="1">Uncharacterized protein</fullName>
    </submittedName>
</protein>
<dbReference type="Proteomes" id="UP001146351">
    <property type="component" value="Unassembled WGS sequence"/>
</dbReference>
<gene>
    <name evidence="1" type="ORF">N7492_005276</name>
</gene>
<keyword evidence="2" id="KW-1185">Reference proteome</keyword>
<proteinExistence type="predicted"/>
<dbReference type="EMBL" id="JAPQKO010000003">
    <property type="protein sequence ID" value="KAJ5172683.1"/>
    <property type="molecule type" value="Genomic_DNA"/>
</dbReference>